<dbReference type="InterPro" id="IPR027417">
    <property type="entry name" value="P-loop_NTPase"/>
</dbReference>
<dbReference type="RefSeq" id="WP_012110170.1">
    <property type="nucleotide sequence ID" value="NC_009719.1"/>
</dbReference>
<dbReference type="PANTHER" id="PTHR34388">
    <property type="entry name" value="DNA POLYMERASE III SUBUNIT DELTA"/>
    <property type="match status" value="1"/>
</dbReference>
<proteinExistence type="inferred from homology"/>
<dbReference type="STRING" id="402881.Plav_1278"/>
<dbReference type="InterPro" id="IPR008921">
    <property type="entry name" value="DNA_pol3_clamp-load_cplx_C"/>
</dbReference>
<evidence type="ECO:0000256" key="5">
    <source>
        <dbReference type="ARBA" id="ARBA00022932"/>
    </source>
</evidence>
<dbReference type="GO" id="GO:0006261">
    <property type="term" value="P:DNA-templated DNA replication"/>
    <property type="evidence" value="ECO:0007669"/>
    <property type="project" value="TreeGrafter"/>
</dbReference>
<evidence type="ECO:0000256" key="7">
    <source>
        <dbReference type="ARBA" id="ARBA00049244"/>
    </source>
</evidence>
<dbReference type="PANTHER" id="PTHR34388:SF1">
    <property type="entry name" value="DNA POLYMERASE III SUBUNIT DELTA"/>
    <property type="match status" value="1"/>
</dbReference>
<dbReference type="Gene3D" id="1.20.272.10">
    <property type="match status" value="1"/>
</dbReference>
<keyword evidence="2" id="KW-0808">Transferase</keyword>
<organism evidence="8 9">
    <name type="scientific">Parvibaculum lavamentivorans (strain DS-1 / DSM 13023 / NCIMB 13966)</name>
    <dbReference type="NCBI Taxonomy" id="402881"/>
    <lineage>
        <taxon>Bacteria</taxon>
        <taxon>Pseudomonadati</taxon>
        <taxon>Pseudomonadota</taxon>
        <taxon>Alphaproteobacteria</taxon>
        <taxon>Hyphomicrobiales</taxon>
        <taxon>Parvibaculaceae</taxon>
        <taxon>Parvibaculum</taxon>
    </lineage>
</organism>
<dbReference type="EMBL" id="CP000774">
    <property type="protein sequence ID" value="ABS62898.1"/>
    <property type="molecule type" value="Genomic_DNA"/>
</dbReference>
<evidence type="ECO:0000256" key="2">
    <source>
        <dbReference type="ARBA" id="ARBA00022679"/>
    </source>
</evidence>
<name>A7HSL5_PARL1</name>
<keyword evidence="9" id="KW-1185">Reference proteome</keyword>
<dbReference type="GO" id="GO:0009360">
    <property type="term" value="C:DNA polymerase III complex"/>
    <property type="evidence" value="ECO:0007669"/>
    <property type="project" value="TreeGrafter"/>
</dbReference>
<sequence length="347" mass="37081">MKISPREADRFATKPDPKVVAVLAYGPDAGLVRERIKMLARTVVDDLADPFRVAELSDTDLKQDPARLSDEAAAIAMLGGRRVVRVRGAADATAKIFESFLENPAGDALVLVEAGELGPRSSLRLLFEGAANAAAIACYADDAGVLENVIRTRLANEGLVPEPAALEYLRDHLGSDRGVTQNELEKLILYAGPGKQGEKRAVTLDDARASVGDNAGTSLDDVIDAAMGGDLDGLDVALARARAAETNAIAILNALSRHLMQLHLATARIETGSDVEGAIRSFRPPVHFSRKNAVQRQMKLWNRKRLDRALALALEAEGQCKSSGQPDVAICGQTLLRIAQGARAARR</sequence>
<dbReference type="InterPro" id="IPR005790">
    <property type="entry name" value="DNA_polIII_delta"/>
</dbReference>
<dbReference type="NCBIfam" id="TIGR01128">
    <property type="entry name" value="holA"/>
    <property type="match status" value="1"/>
</dbReference>
<reference evidence="8 9" key="1">
    <citation type="journal article" date="2011" name="Stand. Genomic Sci.">
        <title>Complete genome sequence of Parvibaculum lavamentivorans type strain (DS-1(T)).</title>
        <authorList>
            <person name="Schleheck D."/>
            <person name="Weiss M."/>
            <person name="Pitluck S."/>
            <person name="Bruce D."/>
            <person name="Land M.L."/>
            <person name="Han S."/>
            <person name="Saunders E."/>
            <person name="Tapia R."/>
            <person name="Detter C."/>
            <person name="Brettin T."/>
            <person name="Han J."/>
            <person name="Woyke T."/>
            <person name="Goodwin L."/>
            <person name="Pennacchio L."/>
            <person name="Nolan M."/>
            <person name="Cook A.M."/>
            <person name="Kjelleberg S."/>
            <person name="Thomas T."/>
        </authorList>
    </citation>
    <scope>NUCLEOTIDE SEQUENCE [LARGE SCALE GENOMIC DNA]</scope>
    <source>
        <strain evidence="9">DS-1 / DSM 13023 / NCIMB 13966</strain>
    </source>
</reference>
<keyword evidence="3" id="KW-0548">Nucleotidyltransferase</keyword>
<accession>A7HSL5</accession>
<evidence type="ECO:0000256" key="1">
    <source>
        <dbReference type="ARBA" id="ARBA00012417"/>
    </source>
</evidence>
<evidence type="ECO:0000313" key="9">
    <source>
        <dbReference type="Proteomes" id="UP000006377"/>
    </source>
</evidence>
<dbReference type="eggNOG" id="COG1466">
    <property type="taxonomic scope" value="Bacteria"/>
</dbReference>
<evidence type="ECO:0000313" key="8">
    <source>
        <dbReference type="EMBL" id="ABS62898.1"/>
    </source>
</evidence>
<dbReference type="HOGENOM" id="CLU_068860_1_0_5"/>
<comment type="catalytic activity">
    <reaction evidence="7">
        <text>DNA(n) + a 2'-deoxyribonucleoside 5'-triphosphate = DNA(n+1) + diphosphate</text>
        <dbReference type="Rhea" id="RHEA:22508"/>
        <dbReference type="Rhea" id="RHEA-COMP:17339"/>
        <dbReference type="Rhea" id="RHEA-COMP:17340"/>
        <dbReference type="ChEBI" id="CHEBI:33019"/>
        <dbReference type="ChEBI" id="CHEBI:61560"/>
        <dbReference type="ChEBI" id="CHEBI:173112"/>
        <dbReference type="EC" id="2.7.7.7"/>
    </reaction>
</comment>
<dbReference type="GO" id="GO:0003887">
    <property type="term" value="F:DNA-directed DNA polymerase activity"/>
    <property type="evidence" value="ECO:0007669"/>
    <property type="project" value="UniProtKB-KW"/>
</dbReference>
<gene>
    <name evidence="8" type="ordered locus">Plav_1278</name>
</gene>
<dbReference type="SUPFAM" id="SSF48019">
    <property type="entry name" value="post-AAA+ oligomerization domain-like"/>
    <property type="match status" value="1"/>
</dbReference>
<dbReference type="EC" id="2.7.7.7" evidence="1"/>
<comment type="similarity">
    <text evidence="6">Belongs to the DNA polymerase HolA subunit family.</text>
</comment>
<dbReference type="KEGG" id="pla:Plav_1278"/>
<protein>
    <recommendedName>
        <fullName evidence="1">DNA-directed DNA polymerase</fullName>
        <ecNumber evidence="1">2.7.7.7</ecNumber>
    </recommendedName>
</protein>
<evidence type="ECO:0000256" key="3">
    <source>
        <dbReference type="ARBA" id="ARBA00022695"/>
    </source>
</evidence>
<evidence type="ECO:0000256" key="4">
    <source>
        <dbReference type="ARBA" id="ARBA00022705"/>
    </source>
</evidence>
<dbReference type="GO" id="GO:0003677">
    <property type="term" value="F:DNA binding"/>
    <property type="evidence" value="ECO:0007669"/>
    <property type="project" value="InterPro"/>
</dbReference>
<keyword evidence="5" id="KW-0239">DNA-directed DNA polymerase</keyword>
<dbReference type="Gene3D" id="1.10.8.60">
    <property type="match status" value="1"/>
</dbReference>
<keyword evidence="4" id="KW-0235">DNA replication</keyword>
<dbReference type="OrthoDB" id="9804983at2"/>
<dbReference type="SUPFAM" id="SSF52540">
    <property type="entry name" value="P-loop containing nucleoside triphosphate hydrolases"/>
    <property type="match status" value="1"/>
</dbReference>
<dbReference type="Gene3D" id="3.40.50.300">
    <property type="entry name" value="P-loop containing nucleotide triphosphate hydrolases"/>
    <property type="match status" value="1"/>
</dbReference>
<dbReference type="Proteomes" id="UP000006377">
    <property type="component" value="Chromosome"/>
</dbReference>
<dbReference type="AlphaFoldDB" id="A7HSL5"/>
<evidence type="ECO:0000256" key="6">
    <source>
        <dbReference type="ARBA" id="ARBA00034754"/>
    </source>
</evidence>